<dbReference type="RefSeq" id="WP_160801374.1">
    <property type="nucleotide sequence ID" value="NZ_WUUL01000005.1"/>
</dbReference>
<keyword evidence="2" id="KW-1185">Reference proteome</keyword>
<dbReference type="AlphaFoldDB" id="A0A6I4W001"/>
<dbReference type="EMBL" id="WUUL01000005">
    <property type="protein sequence ID" value="MXQ54024.1"/>
    <property type="molecule type" value="Genomic_DNA"/>
</dbReference>
<gene>
    <name evidence="1" type="ORF">GSM42_09900</name>
</gene>
<protein>
    <submittedName>
        <fullName evidence="1">Uncharacterized protein</fullName>
    </submittedName>
</protein>
<sequence length="59" mass="6516">MSFLLGVEVAKPDFTAICSKNGKSRLRIEGTKTDLDIINPLNGKRFEAMQVGSVTEFLQ</sequence>
<accession>A0A6I4W001</accession>
<proteinExistence type="predicted"/>
<dbReference type="Proteomes" id="UP000430692">
    <property type="component" value="Unassembled WGS sequence"/>
</dbReference>
<evidence type="ECO:0000313" key="2">
    <source>
        <dbReference type="Proteomes" id="UP000430692"/>
    </source>
</evidence>
<comment type="caution">
    <text evidence="1">The sequence shown here is derived from an EMBL/GenBank/DDBJ whole genome shotgun (WGS) entry which is preliminary data.</text>
</comment>
<name>A0A6I4W001_9BACL</name>
<reference evidence="1 2" key="1">
    <citation type="submission" date="2019-12" db="EMBL/GenBank/DDBJ databases">
        <title>Whole-genome analyses of novel actinobacteria.</title>
        <authorList>
            <person name="Sahin N."/>
            <person name="Saygin H."/>
        </authorList>
    </citation>
    <scope>NUCLEOTIDE SEQUENCE [LARGE SCALE GENOMIC DNA]</scope>
    <source>
        <strain evidence="1 2">KC615</strain>
    </source>
</reference>
<evidence type="ECO:0000313" key="1">
    <source>
        <dbReference type="EMBL" id="MXQ54024.1"/>
    </source>
</evidence>
<organism evidence="1 2">
    <name type="scientific">Shimazuella alba</name>
    <dbReference type="NCBI Taxonomy" id="2690964"/>
    <lineage>
        <taxon>Bacteria</taxon>
        <taxon>Bacillati</taxon>
        <taxon>Bacillota</taxon>
        <taxon>Bacilli</taxon>
        <taxon>Bacillales</taxon>
        <taxon>Thermoactinomycetaceae</taxon>
        <taxon>Shimazuella</taxon>
    </lineage>
</organism>